<comment type="caution">
    <text evidence="1">The sequence shown here is derived from an EMBL/GenBank/DDBJ whole genome shotgun (WGS) entry which is preliminary data.</text>
</comment>
<sequence length="106" mass="12086">MQSVFQFIPKVFSGVEVRALSRTLEFFHSNFGKPCLHGARFVYRSIVMLEQCETPFVYDRGNPVSWAPPSWTGSLPPPAQRKLQIRSESSRREINTTAPGEHFICV</sequence>
<evidence type="ECO:0000313" key="1">
    <source>
        <dbReference type="EMBL" id="MCI4394312.1"/>
    </source>
</evidence>
<protein>
    <submittedName>
        <fullName evidence="1">Uncharacterized protein</fullName>
    </submittedName>
</protein>
<dbReference type="EMBL" id="CM040480">
    <property type="protein sequence ID" value="MCI4394312.1"/>
    <property type="molecule type" value="Genomic_DNA"/>
</dbReference>
<organism evidence="1 2">
    <name type="scientific">Pangasianodon gigas</name>
    <name type="common">Mekong giant catfish</name>
    <name type="synonym">Pangasius gigas</name>
    <dbReference type="NCBI Taxonomy" id="30993"/>
    <lineage>
        <taxon>Eukaryota</taxon>
        <taxon>Metazoa</taxon>
        <taxon>Chordata</taxon>
        <taxon>Craniata</taxon>
        <taxon>Vertebrata</taxon>
        <taxon>Euteleostomi</taxon>
        <taxon>Actinopterygii</taxon>
        <taxon>Neopterygii</taxon>
        <taxon>Teleostei</taxon>
        <taxon>Ostariophysi</taxon>
        <taxon>Siluriformes</taxon>
        <taxon>Pangasiidae</taxon>
        <taxon>Pangasianodon</taxon>
    </lineage>
</organism>
<dbReference type="Proteomes" id="UP000829447">
    <property type="component" value="Linkage Group LG27"/>
</dbReference>
<gene>
    <name evidence="1" type="ORF">PGIGA_G00167270</name>
</gene>
<reference evidence="1 2" key="1">
    <citation type="journal article" date="2022" name="bioRxiv">
        <title>An ancient truncated duplication of the anti-Mullerian hormone receptor type 2 gene is a potential conserved master sex determinant in the Pangasiidae catfish family.</title>
        <authorList>
            <person name="Wen M."/>
            <person name="Pan Q."/>
            <person name="Jouanno E."/>
            <person name="Montfort J."/>
            <person name="Zahm M."/>
            <person name="Cabau C."/>
            <person name="Klopp C."/>
            <person name="Iampietro C."/>
            <person name="Roques C."/>
            <person name="Bouchez O."/>
            <person name="Castinel A."/>
            <person name="Donnadieu C."/>
            <person name="Parrinello H."/>
            <person name="Poncet C."/>
            <person name="Belmonte E."/>
            <person name="Gautier V."/>
            <person name="Avarre J.-C."/>
            <person name="Dugue R."/>
            <person name="Gustiano R."/>
            <person name="Ha T.T.T."/>
            <person name="Campet M."/>
            <person name="Sriphairoj K."/>
            <person name="Ribolli J."/>
            <person name="de Almeida F.L."/>
            <person name="Desvignes T."/>
            <person name="Postlethwait J.H."/>
            <person name="Bucao C.F."/>
            <person name="Robinson-Rechavi M."/>
            <person name="Bobe J."/>
            <person name="Herpin A."/>
            <person name="Guiguen Y."/>
        </authorList>
    </citation>
    <scope>NUCLEOTIDE SEQUENCE [LARGE SCALE GENOMIC DNA]</scope>
    <source>
        <strain evidence="1">YG-Dec2019</strain>
    </source>
</reference>
<proteinExistence type="predicted"/>
<accession>A0ACC5XT27</accession>
<name>A0ACC5XT27_PANGG</name>
<evidence type="ECO:0000313" key="2">
    <source>
        <dbReference type="Proteomes" id="UP000829447"/>
    </source>
</evidence>
<keyword evidence="2" id="KW-1185">Reference proteome</keyword>